<evidence type="ECO:0000313" key="2">
    <source>
        <dbReference type="EMBL" id="MBM7589660.1"/>
    </source>
</evidence>
<dbReference type="InterPro" id="IPR036736">
    <property type="entry name" value="ACP-like_sf"/>
</dbReference>
<dbReference type="SUPFAM" id="SSF47336">
    <property type="entry name" value="ACP-like"/>
    <property type="match status" value="1"/>
</dbReference>
<gene>
    <name evidence="2" type="ORF">JOD01_001260</name>
</gene>
<dbReference type="Proteomes" id="UP000717624">
    <property type="component" value="Unassembled WGS sequence"/>
</dbReference>
<dbReference type="Pfam" id="PF00550">
    <property type="entry name" value="PP-binding"/>
    <property type="match status" value="1"/>
</dbReference>
<reference evidence="2" key="1">
    <citation type="submission" date="2021-01" db="EMBL/GenBank/DDBJ databases">
        <title>Genomic Encyclopedia of Type Strains, Phase IV (KMG-IV): sequencing the most valuable type-strain genomes for metagenomic binning, comparative biology and taxonomic classification.</title>
        <authorList>
            <person name="Goeker M."/>
        </authorList>
    </citation>
    <scope>NUCLEOTIDE SEQUENCE</scope>
    <source>
        <strain evidence="2">DSM 25523</strain>
    </source>
</reference>
<dbReference type="InterPro" id="IPR009081">
    <property type="entry name" value="PP-bd_ACP"/>
</dbReference>
<dbReference type="EMBL" id="JAFBEB010000003">
    <property type="protein sequence ID" value="MBM7589660.1"/>
    <property type="molecule type" value="Genomic_DNA"/>
</dbReference>
<proteinExistence type="predicted"/>
<evidence type="ECO:0000313" key="3">
    <source>
        <dbReference type="Proteomes" id="UP000717624"/>
    </source>
</evidence>
<dbReference type="PROSITE" id="PS50075">
    <property type="entry name" value="CARRIER"/>
    <property type="match status" value="1"/>
</dbReference>
<sequence>MIQTEQILEIVKKISGRPTAEMSSSFAELGMSSTNIVEMLIEFEMIFDVDVLDENLNIFELQTVQEAHDYINRLVEKKANG</sequence>
<accession>A0A938Y1X3</accession>
<keyword evidence="3" id="KW-1185">Reference proteome</keyword>
<name>A0A938Y1X3_9BACL</name>
<protein>
    <submittedName>
        <fullName evidence="2">Acyl carrier protein</fullName>
    </submittedName>
</protein>
<dbReference type="RefSeq" id="WP_204517383.1">
    <property type="nucleotide sequence ID" value="NZ_BAABIN010000038.1"/>
</dbReference>
<dbReference type="Gene3D" id="1.10.1200.10">
    <property type="entry name" value="ACP-like"/>
    <property type="match status" value="1"/>
</dbReference>
<organism evidence="2 3">
    <name type="scientific">Brevibacillus fulvus</name>
    <dbReference type="NCBI Taxonomy" id="1125967"/>
    <lineage>
        <taxon>Bacteria</taxon>
        <taxon>Bacillati</taxon>
        <taxon>Bacillota</taxon>
        <taxon>Bacilli</taxon>
        <taxon>Bacillales</taxon>
        <taxon>Paenibacillaceae</taxon>
        <taxon>Brevibacillus</taxon>
    </lineage>
</organism>
<comment type="caution">
    <text evidence="2">The sequence shown here is derived from an EMBL/GenBank/DDBJ whole genome shotgun (WGS) entry which is preliminary data.</text>
</comment>
<evidence type="ECO:0000259" key="1">
    <source>
        <dbReference type="PROSITE" id="PS50075"/>
    </source>
</evidence>
<feature type="domain" description="Carrier" evidence="1">
    <location>
        <begin position="1"/>
        <end position="75"/>
    </location>
</feature>
<dbReference type="AlphaFoldDB" id="A0A938Y1X3"/>